<keyword evidence="2" id="KW-1185">Reference proteome</keyword>
<comment type="caution">
    <text evidence="1">The sequence shown here is derived from an EMBL/GenBank/DDBJ whole genome shotgun (WGS) entry which is preliminary data.</text>
</comment>
<organism evidence="1 2">
    <name type="scientific">Exiguobacterium undae</name>
    <dbReference type="NCBI Taxonomy" id="169177"/>
    <lineage>
        <taxon>Bacteria</taxon>
        <taxon>Bacillati</taxon>
        <taxon>Bacillota</taxon>
        <taxon>Bacilli</taxon>
        <taxon>Bacillales</taxon>
        <taxon>Bacillales Family XII. Incertae Sedis</taxon>
        <taxon>Exiguobacterium</taxon>
    </lineage>
</organism>
<evidence type="ECO:0000313" key="1">
    <source>
        <dbReference type="EMBL" id="OAN14380.1"/>
    </source>
</evidence>
<dbReference type="EMBL" id="LVVL01000001">
    <property type="protein sequence ID" value="OAN14380.1"/>
    <property type="molecule type" value="Genomic_DNA"/>
</dbReference>
<name>A0ABX2V921_9BACL</name>
<dbReference type="RefSeq" id="WP_028105629.1">
    <property type="nucleotide sequence ID" value="NZ_LVVL01000001.1"/>
</dbReference>
<reference evidence="1 2" key="1">
    <citation type="submission" date="2016-03" db="EMBL/GenBank/DDBJ databases">
        <authorList>
            <person name="Cho S.-Y."/>
            <person name="Lim S."/>
            <person name="Kim H."/>
            <person name="Soh E.H."/>
            <person name="Moon J.S."/>
        </authorList>
    </citation>
    <scope>NUCLEOTIDE SEQUENCE [LARGE SCALE GENOMIC DNA]</scope>
    <source>
        <strain evidence="1 2">KCTC 3810</strain>
    </source>
</reference>
<accession>A0ABX2V921</accession>
<sequence length="156" mass="18038">MHQINKMIQIMLIFSLVFVGLLTNTKSVDAKVVAIGYTKLTFPGLDANEGMRRHGYTWSQERVGKTTYHTVFFKSPYRDDQRQFTSVLMFKIDSKGVQKQVRKYLFRVDGDKPEAFIIRTKTSSPGTYFYHVRSESVFHSNIQGPAYTETMHVVVK</sequence>
<evidence type="ECO:0000313" key="2">
    <source>
        <dbReference type="Proteomes" id="UP000078447"/>
    </source>
</evidence>
<proteinExistence type="predicted"/>
<gene>
    <name evidence="1" type="ORF">A3783_00200</name>
</gene>
<dbReference type="Proteomes" id="UP000078447">
    <property type="component" value="Unassembled WGS sequence"/>
</dbReference>
<protein>
    <submittedName>
        <fullName evidence="1">Uncharacterized protein</fullName>
    </submittedName>
</protein>